<dbReference type="Proteomes" id="UP000004995">
    <property type="component" value="Unassembled WGS sequence"/>
</dbReference>
<evidence type="ECO:0000313" key="1">
    <source>
        <dbReference type="EnsemblPlants" id="KQK93624"/>
    </source>
</evidence>
<reference evidence="2" key="1">
    <citation type="journal article" date="2012" name="Nat. Biotechnol.">
        <title>Reference genome sequence of the model plant Setaria.</title>
        <authorList>
            <person name="Bennetzen J.L."/>
            <person name="Schmutz J."/>
            <person name="Wang H."/>
            <person name="Percifield R."/>
            <person name="Hawkins J."/>
            <person name="Pontaroli A.C."/>
            <person name="Estep M."/>
            <person name="Feng L."/>
            <person name="Vaughn J.N."/>
            <person name="Grimwood J."/>
            <person name="Jenkins J."/>
            <person name="Barry K."/>
            <person name="Lindquist E."/>
            <person name="Hellsten U."/>
            <person name="Deshpande S."/>
            <person name="Wang X."/>
            <person name="Wu X."/>
            <person name="Mitros T."/>
            <person name="Triplett J."/>
            <person name="Yang X."/>
            <person name="Ye C.Y."/>
            <person name="Mauro-Herrera M."/>
            <person name="Wang L."/>
            <person name="Li P."/>
            <person name="Sharma M."/>
            <person name="Sharma R."/>
            <person name="Ronald P.C."/>
            <person name="Panaud O."/>
            <person name="Kellogg E.A."/>
            <person name="Brutnell T.P."/>
            <person name="Doust A.N."/>
            <person name="Tuskan G.A."/>
            <person name="Rokhsar D."/>
            <person name="Devos K.M."/>
        </authorList>
    </citation>
    <scope>NUCLEOTIDE SEQUENCE [LARGE SCALE GENOMIC DNA]</scope>
    <source>
        <strain evidence="2">cv. Yugu1</strain>
    </source>
</reference>
<organism evidence="1 2">
    <name type="scientific">Setaria italica</name>
    <name type="common">Foxtail millet</name>
    <name type="synonym">Panicum italicum</name>
    <dbReference type="NCBI Taxonomy" id="4555"/>
    <lineage>
        <taxon>Eukaryota</taxon>
        <taxon>Viridiplantae</taxon>
        <taxon>Streptophyta</taxon>
        <taxon>Embryophyta</taxon>
        <taxon>Tracheophyta</taxon>
        <taxon>Spermatophyta</taxon>
        <taxon>Magnoliopsida</taxon>
        <taxon>Liliopsida</taxon>
        <taxon>Poales</taxon>
        <taxon>Poaceae</taxon>
        <taxon>PACMAD clade</taxon>
        <taxon>Panicoideae</taxon>
        <taxon>Panicodae</taxon>
        <taxon>Paniceae</taxon>
        <taxon>Cenchrinae</taxon>
        <taxon>Setaria</taxon>
    </lineage>
</organism>
<keyword evidence="2" id="KW-1185">Reference proteome</keyword>
<evidence type="ECO:0000313" key="2">
    <source>
        <dbReference type="Proteomes" id="UP000004995"/>
    </source>
</evidence>
<dbReference type="PANTHER" id="PTHR33144:SF51">
    <property type="entry name" value="TRANSPOSASE TNP1_EN_SPM-LIKE DOMAIN-CONTAINING PROTEIN"/>
    <property type="match status" value="1"/>
</dbReference>
<dbReference type="HOGENOM" id="CLU_1112907_0_0_1"/>
<name>K3ZL50_SETIT</name>
<sequence>MYMQKKSCGLEGGKVIVGIDENGVPNEKSASILGQYLGQTTKKPSLAPLHIERWDNPLFNTHKQQIIKDVEVKLILPVQAKRSLDEIINWKPNNVNELQWKALAGFWYREPHKVPSFYVTFISNLKAMSVTNSRIAKEQKNTHTSGRKSHARLKKRWQLNNNGNLLAQDFNEVFGEIVAKELKARGYYDDNYWSEVLVSQGVTFVTQTGEERRYQEKVNAMENKVQHMGGFMKHWLGFMLKKFPEEDFIK</sequence>
<reference evidence="1" key="2">
    <citation type="submission" date="2018-08" db="UniProtKB">
        <authorList>
            <consortium name="EnsemblPlants"/>
        </authorList>
    </citation>
    <scope>IDENTIFICATION</scope>
    <source>
        <strain evidence="1">Yugu1</strain>
    </source>
</reference>
<dbReference type="PANTHER" id="PTHR33144">
    <property type="entry name" value="OS10G0409366 PROTEIN-RELATED"/>
    <property type="match status" value="1"/>
</dbReference>
<dbReference type="eggNOG" id="ENOG502R41P">
    <property type="taxonomic scope" value="Eukaryota"/>
</dbReference>
<dbReference type="EnsemblPlants" id="KQK93624">
    <property type="protein sequence ID" value="KQK93624"/>
    <property type="gene ID" value="SETIT_027306mg"/>
</dbReference>
<dbReference type="Gramene" id="KQK93624">
    <property type="protein sequence ID" value="KQK93624"/>
    <property type="gene ID" value="SETIT_027306mg"/>
</dbReference>
<accession>K3ZL50</accession>
<proteinExistence type="predicted"/>
<dbReference type="InParanoid" id="K3ZL50"/>
<dbReference type="EMBL" id="AGNK02004623">
    <property type="status" value="NOT_ANNOTATED_CDS"/>
    <property type="molecule type" value="Genomic_DNA"/>
</dbReference>
<dbReference type="AlphaFoldDB" id="K3ZL50"/>
<protein>
    <submittedName>
        <fullName evidence="1">Uncharacterized protein</fullName>
    </submittedName>
</protein>